<organism evidence="1 2">
    <name type="scientific">Escherichia coli M605</name>
    <dbReference type="NCBI Taxonomy" id="656417"/>
    <lineage>
        <taxon>Bacteria</taxon>
        <taxon>Pseudomonadati</taxon>
        <taxon>Pseudomonadota</taxon>
        <taxon>Gammaproteobacteria</taxon>
        <taxon>Enterobacterales</taxon>
        <taxon>Enterobacteriaceae</taxon>
        <taxon>Escherichia</taxon>
    </lineage>
</organism>
<dbReference type="HOGENOM" id="CLU_142717_1_2_6"/>
<dbReference type="InterPro" id="IPR010265">
    <property type="entry name" value="Phage_lambda_TipM"/>
</dbReference>
<evidence type="ECO:0000313" key="2">
    <source>
        <dbReference type="Proteomes" id="UP000004710"/>
    </source>
</evidence>
<gene>
    <name evidence="1" type="ORF">ECIG_04491</name>
</gene>
<dbReference type="Proteomes" id="UP000004710">
    <property type="component" value="Unassembled WGS sequence"/>
</dbReference>
<dbReference type="Pfam" id="PF05939">
    <property type="entry name" value="Phage_min_tail"/>
    <property type="match status" value="1"/>
</dbReference>
<dbReference type="RefSeq" id="WP_000447244.1">
    <property type="nucleotide sequence ID" value="NZ_GL883931.1"/>
</dbReference>
<sequence>METFHWKVRPAMTVASAPQVVKVKLGDGYEQRRPAGLNHCLPFYSVTIRLRRGEHQSLDAFLSRHGGVRAFLWTPPYRWEPVRVVCRKWNASVSAVWVTVTADFEQVVA</sequence>
<dbReference type="AlphaFoldDB" id="F4T767"/>
<dbReference type="EMBL" id="GL883931">
    <property type="protein sequence ID" value="EGI13144.1"/>
    <property type="molecule type" value="Genomic_DNA"/>
</dbReference>
<proteinExistence type="predicted"/>
<protein>
    <submittedName>
        <fullName evidence="1">Phage minor tail protein</fullName>
    </submittedName>
</protein>
<accession>F4T767</accession>
<evidence type="ECO:0000313" key="1">
    <source>
        <dbReference type="EMBL" id="EGI13144.1"/>
    </source>
</evidence>
<reference evidence="1 2" key="1">
    <citation type="submission" date="2010-01" db="EMBL/GenBank/DDBJ databases">
        <title>The Genome Sequence of Escherichia coli M605.</title>
        <authorList>
            <consortium name="The Broad Institute Genome Sequencing Platform"/>
            <consortium name="The Broad Institute Genome Sequencing Center for Infectious Disease"/>
            <person name="Feldgarden M."/>
            <person name="Gordon D.M."/>
            <person name="Johnson J.R."/>
            <person name="Johnston B.D."/>
            <person name="Young S."/>
            <person name="Zeng Q."/>
            <person name="Koehrsen M."/>
            <person name="Alvarado L."/>
            <person name="Berlin A.M."/>
            <person name="Borenstein D."/>
            <person name="Chapman S.B."/>
            <person name="Chen Z."/>
            <person name="Engels R."/>
            <person name="Freedman E."/>
            <person name="Gellesch M."/>
            <person name="Goldberg J."/>
            <person name="Griggs A."/>
            <person name="Gujja S."/>
            <person name="Heilman E.R."/>
            <person name="Heiman D.I."/>
            <person name="Hepburn T.A."/>
            <person name="Howarth C."/>
            <person name="Jen D."/>
            <person name="Larson L."/>
            <person name="Lewis B."/>
            <person name="Mehta T."/>
            <person name="Park D."/>
            <person name="Pearson M."/>
            <person name="Richards J."/>
            <person name="Roberts A."/>
            <person name="Saif S."/>
            <person name="Shea T.D."/>
            <person name="Shenoy N."/>
            <person name="Sisk P."/>
            <person name="Stolte C."/>
            <person name="Sykes S.N."/>
            <person name="Walk T."/>
            <person name="White J."/>
            <person name="Yandava C."/>
            <person name="Haas B."/>
            <person name="Henn M.R."/>
            <person name="Nusbaum C."/>
            <person name="Birren B."/>
        </authorList>
    </citation>
    <scope>NUCLEOTIDE SEQUENCE [LARGE SCALE GENOMIC DNA]</scope>
    <source>
        <strain evidence="1 2">M605</strain>
    </source>
</reference>
<name>F4T767_ECOLX</name>